<dbReference type="AlphaFoldDB" id="A0A2V1EGA6"/>
<dbReference type="Proteomes" id="UP000244855">
    <property type="component" value="Unassembled WGS sequence"/>
</dbReference>
<reference evidence="2 3" key="1">
    <citation type="journal article" date="2018" name="Sci. Rep.">
        <title>Comparative genomics provides insights into the lifestyle and reveals functional heterogeneity of dark septate endophytic fungi.</title>
        <authorList>
            <person name="Knapp D.G."/>
            <person name="Nemeth J.B."/>
            <person name="Barry K."/>
            <person name="Hainaut M."/>
            <person name="Henrissat B."/>
            <person name="Johnson J."/>
            <person name="Kuo A."/>
            <person name="Lim J.H.P."/>
            <person name="Lipzen A."/>
            <person name="Nolan M."/>
            <person name="Ohm R.A."/>
            <person name="Tamas L."/>
            <person name="Grigoriev I.V."/>
            <person name="Spatafora J.W."/>
            <person name="Nagy L.G."/>
            <person name="Kovacs G.M."/>
        </authorList>
    </citation>
    <scope>NUCLEOTIDE SEQUENCE [LARGE SCALE GENOMIC DNA]</scope>
    <source>
        <strain evidence="2 3">DSE2036</strain>
    </source>
</reference>
<gene>
    <name evidence="2" type="ORF">DM02DRAFT_678947</name>
</gene>
<proteinExistence type="predicted"/>
<keyword evidence="3" id="KW-1185">Reference proteome</keyword>
<dbReference type="EMBL" id="KZ805300">
    <property type="protein sequence ID" value="PVI08345.1"/>
    <property type="molecule type" value="Genomic_DNA"/>
</dbReference>
<dbReference type="InterPro" id="IPR001810">
    <property type="entry name" value="F-box_dom"/>
</dbReference>
<evidence type="ECO:0000313" key="2">
    <source>
        <dbReference type="EMBL" id="PVI08345.1"/>
    </source>
</evidence>
<evidence type="ECO:0000259" key="1">
    <source>
        <dbReference type="PROSITE" id="PS50181"/>
    </source>
</evidence>
<dbReference type="OrthoDB" id="5279008at2759"/>
<dbReference type="PROSITE" id="PS50181">
    <property type="entry name" value="FBOX"/>
    <property type="match status" value="1"/>
</dbReference>
<feature type="domain" description="F-box" evidence="1">
    <location>
        <begin position="17"/>
        <end position="66"/>
    </location>
</feature>
<evidence type="ECO:0000313" key="3">
    <source>
        <dbReference type="Proteomes" id="UP000244855"/>
    </source>
</evidence>
<protein>
    <recommendedName>
        <fullName evidence="1">F-box domain-containing protein</fullName>
    </recommendedName>
</protein>
<accession>A0A2V1EGA6</accession>
<name>A0A2V1EGA6_9PLEO</name>
<organism evidence="2 3">
    <name type="scientific">Periconia macrospinosa</name>
    <dbReference type="NCBI Taxonomy" id="97972"/>
    <lineage>
        <taxon>Eukaryota</taxon>
        <taxon>Fungi</taxon>
        <taxon>Dikarya</taxon>
        <taxon>Ascomycota</taxon>
        <taxon>Pezizomycotina</taxon>
        <taxon>Dothideomycetes</taxon>
        <taxon>Pleosporomycetidae</taxon>
        <taxon>Pleosporales</taxon>
        <taxon>Massarineae</taxon>
        <taxon>Periconiaceae</taxon>
        <taxon>Periconia</taxon>
    </lineage>
</organism>
<sequence length="433" mass="50125">MSSNTDSSYDQKHTNATAYIHGLPVELIQRIAVYLENQDLVALHSTGRQLRAETEHIFAKRLFTSVTVLSHPIGVSMLTELSRSPECAKYVQFVTVFSQTTSGREDEHGVAALAPVGAQYDNFAMFQLLDALQKLPNIQVIAAAHFISDTWITKNFKGFNQSPPFGHRQIQRLTGLDILGDPEDVDHYFPFQVGHHKSIMDVLTYVKKQRPHIQLQVAARFEISIAFCESQDTRNAFIRQWETWAPLVDHFSWKRTIGSSAGNELNEMDLETLSIEDEEYERSDMNMFGLIRHINHTPLRLKRLRLHRVRLQNHILLPLFRRCNLREIEINNVALLVGTYKWVDIWSLFLAYEELQSLHLSQLVWLEEPWMWDEDYREEKGPVFATNPHGPWMGRAQVECGLRSLIETYQPQEWIDISRAVQDVSMVRLAEET</sequence>